<keyword evidence="1" id="KW-0472">Membrane</keyword>
<keyword evidence="1" id="KW-0812">Transmembrane</keyword>
<comment type="caution">
    <text evidence="2">The sequence shown here is derived from an EMBL/GenBank/DDBJ whole genome shotgun (WGS) entry which is preliminary data.</text>
</comment>
<keyword evidence="1" id="KW-1133">Transmembrane helix</keyword>
<organism evidence="2 3">
    <name type="scientific">Calidithermus roseus</name>
    <dbReference type="NCBI Taxonomy" id="1644118"/>
    <lineage>
        <taxon>Bacteria</taxon>
        <taxon>Thermotogati</taxon>
        <taxon>Deinococcota</taxon>
        <taxon>Deinococci</taxon>
        <taxon>Thermales</taxon>
        <taxon>Thermaceae</taxon>
        <taxon>Calidithermus</taxon>
    </lineage>
</organism>
<reference evidence="2 3" key="1">
    <citation type="submission" date="2018-08" db="EMBL/GenBank/DDBJ databases">
        <title>Meiothermus roseus NBRC 110900 genome sequencing project.</title>
        <authorList>
            <person name="Da Costa M.S."/>
            <person name="Albuquerque L."/>
            <person name="Raposo P."/>
            <person name="Froufe H.J.C."/>
            <person name="Barroso C.S."/>
            <person name="Egas C."/>
        </authorList>
    </citation>
    <scope>NUCLEOTIDE SEQUENCE [LARGE SCALE GENOMIC DNA]</scope>
    <source>
        <strain evidence="2 3">NBRC 110900</strain>
    </source>
</reference>
<dbReference type="Proteomes" id="UP000265341">
    <property type="component" value="Unassembled WGS sequence"/>
</dbReference>
<dbReference type="InterPro" id="IPR035168">
    <property type="entry name" value="DUF5317"/>
</dbReference>
<evidence type="ECO:0000256" key="1">
    <source>
        <dbReference type="SAM" id="Phobius"/>
    </source>
</evidence>
<dbReference type="EMBL" id="QWLA01000007">
    <property type="protein sequence ID" value="RIH88852.1"/>
    <property type="molecule type" value="Genomic_DNA"/>
</dbReference>
<evidence type="ECO:0000313" key="3">
    <source>
        <dbReference type="Proteomes" id="UP000265341"/>
    </source>
</evidence>
<protein>
    <recommendedName>
        <fullName evidence="4">DUF5317 domain-containing protein</fullName>
    </recommendedName>
</protein>
<dbReference type="RefSeq" id="WP_119276022.1">
    <property type="nucleotide sequence ID" value="NZ_QWLA01000007.1"/>
</dbReference>
<evidence type="ECO:0000313" key="2">
    <source>
        <dbReference type="EMBL" id="RIH88852.1"/>
    </source>
</evidence>
<dbReference type="OrthoDB" id="37447at2"/>
<proteinExistence type="predicted"/>
<sequence length="160" mass="17699">MLGALLEAFVGFSTRQGWLSPEVGGPLAKACVLLCVSYGLLMNLRLRSLWFIWLGLALNTVVIVANQGHMPVRLEAIPLEAREAMALQLASRSDAVHSLMTPQTPFYYLGDILPVYWSKTVLSLGDVYLLIGIAALVLELGLKARRGREDWNIDIRFDAD</sequence>
<dbReference type="AlphaFoldDB" id="A0A399F1Z7"/>
<accession>A0A399F1Z7</accession>
<keyword evidence="3" id="KW-1185">Reference proteome</keyword>
<gene>
    <name evidence="2" type="ORF">Mrose_00685</name>
</gene>
<feature type="transmembrane region" description="Helical" evidence="1">
    <location>
        <begin position="48"/>
        <end position="65"/>
    </location>
</feature>
<feature type="transmembrane region" description="Helical" evidence="1">
    <location>
        <begin position="116"/>
        <end position="138"/>
    </location>
</feature>
<name>A0A399F1Z7_9DEIN</name>
<dbReference type="Pfam" id="PF17248">
    <property type="entry name" value="DUF5317"/>
    <property type="match status" value="1"/>
</dbReference>
<evidence type="ECO:0008006" key="4">
    <source>
        <dbReference type="Google" id="ProtNLM"/>
    </source>
</evidence>
<feature type="transmembrane region" description="Helical" evidence="1">
    <location>
        <begin position="23"/>
        <end position="41"/>
    </location>
</feature>